<dbReference type="AlphaFoldDB" id="B7MJE5"/>
<organism evidence="3 4">
    <name type="scientific">Escherichia coli O45:K1 (strain S88 / ExPEC)</name>
    <dbReference type="NCBI Taxonomy" id="585035"/>
    <lineage>
        <taxon>Bacteria</taxon>
        <taxon>Pseudomonadati</taxon>
        <taxon>Pseudomonadota</taxon>
        <taxon>Gammaproteobacteria</taxon>
        <taxon>Enterobacterales</taxon>
        <taxon>Enterobacteriaceae</taxon>
        <taxon>Escherichia</taxon>
    </lineage>
</organism>
<dbReference type="SUPFAM" id="SSF47413">
    <property type="entry name" value="lambda repressor-like DNA-binding domains"/>
    <property type="match status" value="1"/>
</dbReference>
<dbReference type="Gene3D" id="1.10.260.40">
    <property type="entry name" value="lambda repressor-like DNA-binding domains"/>
    <property type="match status" value="1"/>
</dbReference>
<feature type="domain" description="HTH cro/C1-type" evidence="2">
    <location>
        <begin position="61"/>
        <end position="120"/>
    </location>
</feature>
<dbReference type="InterPro" id="IPR010982">
    <property type="entry name" value="Lambda_DNA-bd_dom_sf"/>
</dbReference>
<dbReference type="KEGG" id="ecz:ECS88_1172"/>
<dbReference type="PROSITE" id="PS50943">
    <property type="entry name" value="HTH_CROC1"/>
    <property type="match status" value="1"/>
</dbReference>
<keyword evidence="1" id="KW-0812">Transmembrane</keyword>
<keyword evidence="1" id="KW-0472">Membrane</keyword>
<protein>
    <submittedName>
        <fullName evidence="3">Repressor protein from lambdoid phage (Similar to Cro protein)</fullName>
    </submittedName>
</protein>
<keyword evidence="1" id="KW-1133">Transmembrane helix</keyword>
<accession>B7MJE5</accession>
<evidence type="ECO:0000259" key="2">
    <source>
        <dbReference type="PROSITE" id="PS50943"/>
    </source>
</evidence>
<feature type="transmembrane region" description="Helical" evidence="1">
    <location>
        <begin position="20"/>
        <end position="50"/>
    </location>
</feature>
<name>B7MJE5_ECO45</name>
<dbReference type="GO" id="GO:0003677">
    <property type="term" value="F:DNA binding"/>
    <property type="evidence" value="ECO:0007669"/>
    <property type="project" value="InterPro"/>
</dbReference>
<dbReference type="Pfam" id="PF01381">
    <property type="entry name" value="HTH_3"/>
    <property type="match status" value="1"/>
</dbReference>
<dbReference type="CDD" id="cd00093">
    <property type="entry name" value="HTH_XRE"/>
    <property type="match status" value="1"/>
</dbReference>
<gene>
    <name evidence="3" type="ordered locus">ECS88_1172</name>
</gene>
<dbReference type="HOGENOM" id="CLU_066192_58_0_6"/>
<dbReference type="Proteomes" id="UP000000747">
    <property type="component" value="Chromosome"/>
</dbReference>
<sequence length="128" mass="14402">MSYAELFHSGSSQFIPFHFHVLIITLCTGTIHAQCVFLLVFAKYILYFFIRVYYGGHMSNLRKYRESLNISQTTLAKAVGCTQGAIGHWESGRRFPDLKTCRALVACLNKLGAKVSLDDVFPPEHKAA</sequence>
<evidence type="ECO:0000313" key="3">
    <source>
        <dbReference type="EMBL" id="CAR02498.1"/>
    </source>
</evidence>
<keyword evidence="4" id="KW-1185">Reference proteome</keyword>
<reference evidence="4" key="1">
    <citation type="journal article" date="2009" name="PLoS Genet.">
        <title>Organised genome dynamics in the Escherichia coli species results in highly diverse adaptive paths.</title>
        <authorList>
            <person name="Touchon M."/>
            <person name="Hoede C."/>
            <person name="Tenaillon O."/>
            <person name="Barbe V."/>
            <person name="Baeriswyl S."/>
            <person name="Bidet P."/>
            <person name="Bingen E."/>
            <person name="Bonacorsi S."/>
            <person name="Bouchier C."/>
            <person name="Bouvet O."/>
            <person name="Calteau A."/>
            <person name="Chiapello H."/>
            <person name="Clermont O."/>
            <person name="Cruveiller S."/>
            <person name="Danchin A."/>
            <person name="Diard M."/>
            <person name="Dossat C."/>
            <person name="Karoui M.E."/>
            <person name="Frapy E."/>
            <person name="Garry L."/>
            <person name="Ghigo J.M."/>
            <person name="Gilles A.M."/>
            <person name="Johnson J."/>
            <person name="Le Bouguenec C."/>
            <person name="Lescat M."/>
            <person name="Mangenot S."/>
            <person name="Martinez-Jehanne V."/>
            <person name="Matic I."/>
            <person name="Nassif X."/>
            <person name="Oztas S."/>
            <person name="Petit M.A."/>
            <person name="Pichon C."/>
            <person name="Rouy Z."/>
            <person name="Ruf C.S."/>
            <person name="Schneider D."/>
            <person name="Tourret J."/>
            <person name="Vacherie B."/>
            <person name="Vallenet D."/>
            <person name="Medigue C."/>
            <person name="Rocha E.P.C."/>
            <person name="Denamur E."/>
        </authorList>
    </citation>
    <scope>NUCLEOTIDE SEQUENCE [LARGE SCALE GENOMIC DNA]</scope>
    <source>
        <strain evidence="4">S88 / ExPEC</strain>
    </source>
</reference>
<dbReference type="InterPro" id="IPR001387">
    <property type="entry name" value="Cro/C1-type_HTH"/>
</dbReference>
<evidence type="ECO:0000313" key="4">
    <source>
        <dbReference type="Proteomes" id="UP000000747"/>
    </source>
</evidence>
<proteinExistence type="predicted"/>
<evidence type="ECO:0000256" key="1">
    <source>
        <dbReference type="SAM" id="Phobius"/>
    </source>
</evidence>
<dbReference type="EMBL" id="CU928161">
    <property type="protein sequence ID" value="CAR02498.1"/>
    <property type="molecule type" value="Genomic_DNA"/>
</dbReference>
<dbReference type="SMART" id="SM00530">
    <property type="entry name" value="HTH_XRE"/>
    <property type="match status" value="1"/>
</dbReference>